<reference evidence="2 3" key="1">
    <citation type="submission" date="2020-06" db="EMBL/GenBank/DDBJ databases">
        <authorList>
            <person name="Li R."/>
            <person name="Bekaert M."/>
        </authorList>
    </citation>
    <scope>NUCLEOTIDE SEQUENCE [LARGE SCALE GENOMIC DNA]</scope>
    <source>
        <strain evidence="3">wild</strain>
    </source>
</reference>
<evidence type="ECO:0000313" key="2">
    <source>
        <dbReference type="EMBL" id="CAC5403253.1"/>
    </source>
</evidence>
<sequence>MKNHKIKCFAAEGCTRVPVAIPIETVNDVKYSEEYKEDILSSFWDDQSGRFCRSDPYIKEFGFHYYRKMMRHYMSTVFANLEVTDATREAFHRHMGHSEEVNKHVYQCPLAIQEITKVGKFFHQFDLDSGNITAEEEPNSQEDVAGPSSLNDNKCAKSEEDEGSSELTKITEKKGQEKFVIYSSSENDSSIESDSENDSSPESDYSTDYSEGNRSQKRGLKRKSKDDQIEEQIGSKKKGRRYVNWNQEDAKVVRTYFKDYVQDVSKEKSKGSLPERSLFRQCNRAHSTHDTPEKKIGREYELQGGHVNSQHK</sequence>
<dbReference type="Proteomes" id="UP000507470">
    <property type="component" value="Unassembled WGS sequence"/>
</dbReference>
<feature type="region of interest" description="Disordered" evidence="1">
    <location>
        <begin position="183"/>
        <end position="239"/>
    </location>
</feature>
<dbReference type="PANTHER" id="PTHR33480">
    <property type="entry name" value="SET DOMAIN-CONTAINING PROTEIN-RELATED"/>
    <property type="match status" value="1"/>
</dbReference>
<keyword evidence="3" id="KW-1185">Reference proteome</keyword>
<dbReference type="EMBL" id="CACVKT020006708">
    <property type="protein sequence ID" value="CAC5403253.1"/>
    <property type="molecule type" value="Genomic_DNA"/>
</dbReference>
<dbReference type="AlphaFoldDB" id="A0A6J8D3G6"/>
<proteinExistence type="predicted"/>
<feature type="compositionally biased region" description="Acidic residues" evidence="1">
    <location>
        <begin position="189"/>
        <end position="201"/>
    </location>
</feature>
<dbReference type="PANTHER" id="PTHR33480:SF1">
    <property type="entry name" value="TYR RECOMBINASE DOMAIN-CONTAINING PROTEIN"/>
    <property type="match status" value="1"/>
</dbReference>
<evidence type="ECO:0000256" key="1">
    <source>
        <dbReference type="SAM" id="MobiDB-lite"/>
    </source>
</evidence>
<protein>
    <submittedName>
        <fullName evidence="2">Uncharacterized protein</fullName>
    </submittedName>
</protein>
<organism evidence="2 3">
    <name type="scientific">Mytilus coruscus</name>
    <name type="common">Sea mussel</name>
    <dbReference type="NCBI Taxonomy" id="42192"/>
    <lineage>
        <taxon>Eukaryota</taxon>
        <taxon>Metazoa</taxon>
        <taxon>Spiralia</taxon>
        <taxon>Lophotrochozoa</taxon>
        <taxon>Mollusca</taxon>
        <taxon>Bivalvia</taxon>
        <taxon>Autobranchia</taxon>
        <taxon>Pteriomorphia</taxon>
        <taxon>Mytilida</taxon>
        <taxon>Mytiloidea</taxon>
        <taxon>Mytilidae</taxon>
        <taxon>Mytilinae</taxon>
        <taxon>Mytilus</taxon>
    </lineage>
</organism>
<accession>A0A6J8D3G6</accession>
<feature type="compositionally biased region" description="Basic and acidic residues" evidence="1">
    <location>
        <begin position="287"/>
        <end position="301"/>
    </location>
</feature>
<evidence type="ECO:0000313" key="3">
    <source>
        <dbReference type="Proteomes" id="UP000507470"/>
    </source>
</evidence>
<feature type="region of interest" description="Disordered" evidence="1">
    <location>
        <begin position="133"/>
        <end position="170"/>
    </location>
</feature>
<gene>
    <name evidence="2" type="ORF">MCOR_37158</name>
</gene>
<feature type="region of interest" description="Disordered" evidence="1">
    <location>
        <begin position="284"/>
        <end position="312"/>
    </location>
</feature>
<name>A0A6J8D3G6_MYTCO</name>